<proteinExistence type="inferred from homology"/>
<evidence type="ECO:0000256" key="11">
    <source>
        <dbReference type="HAMAP-Rule" id="MF_00255"/>
    </source>
</evidence>
<dbReference type="HAMAP" id="MF_00255">
    <property type="entry name" value="Gly_tRNA_synth_beta"/>
    <property type="match status" value="1"/>
</dbReference>
<dbReference type="Proteomes" id="UP000244906">
    <property type="component" value="Unassembled WGS sequence"/>
</dbReference>
<dbReference type="AlphaFoldDB" id="A0A2V1GW92"/>
<keyword evidence="6 11" id="KW-0547">Nucleotide-binding</keyword>
<dbReference type="PRINTS" id="PR01045">
    <property type="entry name" value="TRNASYNTHGB"/>
</dbReference>
<evidence type="ECO:0000256" key="3">
    <source>
        <dbReference type="ARBA" id="ARBA00011209"/>
    </source>
</evidence>
<gene>
    <name evidence="11" type="primary">glyS</name>
    <name evidence="13" type="ORF">DC094_13040</name>
</gene>
<accession>A0A2V1GW92</accession>
<evidence type="ECO:0000256" key="6">
    <source>
        <dbReference type="ARBA" id="ARBA00022741"/>
    </source>
</evidence>
<dbReference type="Pfam" id="PF05746">
    <property type="entry name" value="DALR_1"/>
    <property type="match status" value="1"/>
</dbReference>
<evidence type="ECO:0000256" key="5">
    <source>
        <dbReference type="ARBA" id="ARBA00022598"/>
    </source>
</evidence>
<dbReference type="Pfam" id="PF02092">
    <property type="entry name" value="tRNA_synt_2f"/>
    <property type="match status" value="1"/>
</dbReference>
<feature type="domain" description="DALR anticodon binding" evidence="12">
    <location>
        <begin position="583"/>
        <end position="678"/>
    </location>
</feature>
<dbReference type="GO" id="GO:0005829">
    <property type="term" value="C:cytosol"/>
    <property type="evidence" value="ECO:0007669"/>
    <property type="project" value="TreeGrafter"/>
</dbReference>
<dbReference type="EMBL" id="QDDL01000005">
    <property type="protein sequence ID" value="PVZ68218.1"/>
    <property type="molecule type" value="Genomic_DNA"/>
</dbReference>
<reference evidence="13 14" key="1">
    <citation type="submission" date="2018-04" db="EMBL/GenBank/DDBJ databases">
        <title>Thalassorhabdus spongiae gen. nov., sp. nov., isolated from a marine sponge in South-West Iceland.</title>
        <authorList>
            <person name="Knobloch S."/>
            <person name="Daussin A."/>
            <person name="Johannsson R."/>
            <person name="Marteinsson V.T."/>
        </authorList>
    </citation>
    <scope>NUCLEOTIDE SEQUENCE [LARGE SCALE GENOMIC DNA]</scope>
    <source>
        <strain evidence="13 14">Hp12</strain>
    </source>
</reference>
<dbReference type="GO" id="GO:0004820">
    <property type="term" value="F:glycine-tRNA ligase activity"/>
    <property type="evidence" value="ECO:0007669"/>
    <property type="project" value="UniProtKB-UniRule"/>
</dbReference>
<dbReference type="SUPFAM" id="SSF109604">
    <property type="entry name" value="HD-domain/PDEase-like"/>
    <property type="match status" value="1"/>
</dbReference>
<evidence type="ECO:0000259" key="12">
    <source>
        <dbReference type="Pfam" id="PF05746"/>
    </source>
</evidence>
<evidence type="ECO:0000256" key="9">
    <source>
        <dbReference type="ARBA" id="ARBA00023146"/>
    </source>
</evidence>
<dbReference type="GO" id="GO:0006426">
    <property type="term" value="P:glycyl-tRNA aminoacylation"/>
    <property type="evidence" value="ECO:0007669"/>
    <property type="project" value="UniProtKB-UniRule"/>
</dbReference>
<dbReference type="InterPro" id="IPR006194">
    <property type="entry name" value="Gly-tRNA-synth_heterodimer"/>
</dbReference>
<dbReference type="NCBIfam" id="TIGR00211">
    <property type="entry name" value="glyS"/>
    <property type="match status" value="1"/>
</dbReference>
<keyword evidence="9 11" id="KW-0030">Aminoacyl-tRNA synthetase</keyword>
<comment type="similarity">
    <text evidence="2 11">Belongs to the class-II aminoacyl-tRNA synthetase family.</text>
</comment>
<evidence type="ECO:0000313" key="14">
    <source>
        <dbReference type="Proteomes" id="UP000244906"/>
    </source>
</evidence>
<dbReference type="GO" id="GO:0004814">
    <property type="term" value="F:arginine-tRNA ligase activity"/>
    <property type="evidence" value="ECO:0007669"/>
    <property type="project" value="InterPro"/>
</dbReference>
<comment type="caution">
    <text evidence="13">The sequence shown here is derived from an EMBL/GenBank/DDBJ whole genome shotgun (WGS) entry which is preliminary data.</text>
</comment>
<evidence type="ECO:0000256" key="4">
    <source>
        <dbReference type="ARBA" id="ARBA00022490"/>
    </source>
</evidence>
<evidence type="ECO:0000313" key="13">
    <source>
        <dbReference type="EMBL" id="PVZ68218.1"/>
    </source>
</evidence>
<evidence type="ECO:0000256" key="1">
    <source>
        <dbReference type="ARBA" id="ARBA00004496"/>
    </source>
</evidence>
<comment type="subunit">
    <text evidence="3 11">Tetramer of two alpha and two beta subunits.</text>
</comment>
<keyword evidence="14" id="KW-1185">Reference proteome</keyword>
<keyword evidence="7 11" id="KW-0067">ATP-binding</keyword>
<protein>
    <recommendedName>
        <fullName evidence="11">Glycine--tRNA ligase beta subunit</fullName>
        <ecNumber evidence="11">6.1.1.14</ecNumber>
    </recommendedName>
    <alternativeName>
        <fullName evidence="11">Glycyl-tRNA synthetase beta subunit</fullName>
        <shortName evidence="11">GlyRS</shortName>
    </alternativeName>
</protein>
<name>A0A2V1GW92_9GAMM</name>
<dbReference type="GO" id="GO:0006420">
    <property type="term" value="P:arginyl-tRNA aminoacylation"/>
    <property type="evidence" value="ECO:0007669"/>
    <property type="project" value="InterPro"/>
</dbReference>
<evidence type="ECO:0000256" key="7">
    <source>
        <dbReference type="ARBA" id="ARBA00022840"/>
    </source>
</evidence>
<keyword evidence="5 11" id="KW-0436">Ligase</keyword>
<dbReference type="GO" id="GO:0005524">
    <property type="term" value="F:ATP binding"/>
    <property type="evidence" value="ECO:0007669"/>
    <property type="project" value="UniProtKB-UniRule"/>
</dbReference>
<dbReference type="PANTHER" id="PTHR30075:SF2">
    <property type="entry name" value="GLYCINE--TRNA LIGASE, CHLOROPLASTIC_MITOCHONDRIAL 2"/>
    <property type="match status" value="1"/>
</dbReference>
<evidence type="ECO:0000256" key="10">
    <source>
        <dbReference type="ARBA" id="ARBA00047937"/>
    </source>
</evidence>
<dbReference type="PROSITE" id="PS50861">
    <property type="entry name" value="AA_TRNA_LIGASE_II_GLYAB"/>
    <property type="match status" value="1"/>
</dbReference>
<dbReference type="RefSeq" id="WP_116687546.1">
    <property type="nucleotide sequence ID" value="NZ_CAWNYD010000005.1"/>
</dbReference>
<dbReference type="InterPro" id="IPR015944">
    <property type="entry name" value="Gly-tRNA-synth_bsu"/>
</dbReference>
<dbReference type="PANTHER" id="PTHR30075">
    <property type="entry name" value="GLYCYL-TRNA SYNTHETASE"/>
    <property type="match status" value="1"/>
</dbReference>
<evidence type="ECO:0000256" key="2">
    <source>
        <dbReference type="ARBA" id="ARBA00008226"/>
    </source>
</evidence>
<dbReference type="EC" id="6.1.1.14" evidence="11"/>
<comment type="catalytic activity">
    <reaction evidence="10 11">
        <text>tRNA(Gly) + glycine + ATP = glycyl-tRNA(Gly) + AMP + diphosphate</text>
        <dbReference type="Rhea" id="RHEA:16013"/>
        <dbReference type="Rhea" id="RHEA-COMP:9664"/>
        <dbReference type="Rhea" id="RHEA-COMP:9683"/>
        <dbReference type="ChEBI" id="CHEBI:30616"/>
        <dbReference type="ChEBI" id="CHEBI:33019"/>
        <dbReference type="ChEBI" id="CHEBI:57305"/>
        <dbReference type="ChEBI" id="CHEBI:78442"/>
        <dbReference type="ChEBI" id="CHEBI:78522"/>
        <dbReference type="ChEBI" id="CHEBI:456215"/>
        <dbReference type="EC" id="6.1.1.14"/>
    </reaction>
</comment>
<organism evidence="13 14">
    <name type="scientific">Pelagibaculum spongiae</name>
    <dbReference type="NCBI Taxonomy" id="2080658"/>
    <lineage>
        <taxon>Bacteria</taxon>
        <taxon>Pseudomonadati</taxon>
        <taxon>Pseudomonadota</taxon>
        <taxon>Gammaproteobacteria</taxon>
        <taxon>Oceanospirillales</taxon>
        <taxon>Pelagibaculum</taxon>
    </lineage>
</organism>
<dbReference type="InterPro" id="IPR008909">
    <property type="entry name" value="DALR_anticod-bd"/>
</dbReference>
<evidence type="ECO:0000256" key="8">
    <source>
        <dbReference type="ARBA" id="ARBA00022917"/>
    </source>
</evidence>
<keyword evidence="8 11" id="KW-0648">Protein biosynthesis</keyword>
<sequence>MSQTADFLVELGTEELPPKALKKLSKAFTSGVVAGLDKAGLKHGEVTSYAGPRRLAIMVAALEVRQADRVIEKQGPNVAAAFDAEGNPSKACQGFARSCGVEVADLIKVETPKGEKLAFRVEQPGEAAQALLPAIVDQSLAALPIPKRMRSGDSRTEFVRPVHWLLMLLGEQVVDAEILELKSANQTFGHRFRAPAALTITKPSEYAQVLRSQGSVIACFAERRAMIVDEANRVAAECGGTPMFDEDLLDEMSGLVEWPFGLAPSFEQEFLEVPPESLISAMQEHQKCLAILDKDGKLLNRFITMSNIDSKDPRKVIEGNERVMRARLADAAFFYKQDLKHPLDDLAAQLGSVIFQKQLGSVADKSHRVAQLAGSIAEKVGSNVEWAKRAGELCKADLLSEMVYEFTDLQGLMGRYYAEAHGEPADVAAAIYEQYLPKFAGDELPKTATGQAVALADRLDTLVGIFGINQPPTGSKDPYALRRAALGVLRIIVEGKLELDLVDLMTQAVAAYGDKLSNDQTAEQVVAFMLERFRAWYQDEGIDTNVINAVMALKPTRPQDFAARVQAVQAFIQLPQAESLAAANKRVGNLLSKSAGEVSIGEVSAELLSDAEEKTLAEMLAAKQQLVAPLIAAGDYSTALEKLADLREPVDAFFDNVRVMADDEAVKNNRLSLLGQLQGLFLQIADISLLQS</sequence>
<dbReference type="OrthoDB" id="9775440at2"/>
<comment type="subcellular location">
    <subcellularLocation>
        <location evidence="1 11">Cytoplasm</location>
    </subcellularLocation>
</comment>
<keyword evidence="4 11" id="KW-0963">Cytoplasm</keyword>